<dbReference type="Pfam" id="PF20582">
    <property type="entry name" value="UPF0758_N"/>
    <property type="match status" value="1"/>
</dbReference>
<dbReference type="PANTHER" id="PTHR30471">
    <property type="entry name" value="DNA REPAIR PROTEIN RADC"/>
    <property type="match status" value="1"/>
</dbReference>
<dbReference type="AlphaFoldDB" id="A0A7V2SZD0"/>
<dbReference type="Proteomes" id="UP000885750">
    <property type="component" value="Unassembled WGS sequence"/>
</dbReference>
<dbReference type="EMBL" id="DRMS01000208">
    <property type="protein sequence ID" value="HFC92251.1"/>
    <property type="molecule type" value="Genomic_DNA"/>
</dbReference>
<dbReference type="InterPro" id="IPR046778">
    <property type="entry name" value="UPF0758_N"/>
</dbReference>
<dbReference type="InterPro" id="IPR001405">
    <property type="entry name" value="UPF0758"/>
</dbReference>
<reference evidence="2" key="1">
    <citation type="journal article" date="2020" name="mSystems">
        <title>Genome- and Community-Level Interaction Insights into Carbon Utilization and Element Cycling Functions of Hydrothermarchaeota in Hydrothermal Sediment.</title>
        <authorList>
            <person name="Zhou Z."/>
            <person name="Liu Y."/>
            <person name="Xu W."/>
            <person name="Pan J."/>
            <person name="Luo Z.H."/>
            <person name="Li M."/>
        </authorList>
    </citation>
    <scope>NUCLEOTIDE SEQUENCE [LARGE SCALE GENOMIC DNA]</scope>
    <source>
        <strain evidence="2">HyVt-493</strain>
    </source>
</reference>
<proteinExistence type="predicted"/>
<gene>
    <name evidence="2" type="ORF">ENJ51_05495</name>
</gene>
<feature type="non-terminal residue" evidence="2">
    <location>
        <position position="87"/>
    </location>
</feature>
<evidence type="ECO:0000259" key="1">
    <source>
        <dbReference type="Pfam" id="PF20582"/>
    </source>
</evidence>
<dbReference type="SUPFAM" id="SSF47781">
    <property type="entry name" value="RuvA domain 2-like"/>
    <property type="match status" value="1"/>
</dbReference>
<sequence length="87" mass="9552">MSIKDWAVEERPREKLLQRGANVLSDAELLAIFLRTGIKGKSAVDLAKDLLDESGSLNALMGATEETFCFHKGLGQAKYVQMKAVVE</sequence>
<organism evidence="2">
    <name type="scientific">Leucothrix mucor</name>
    <dbReference type="NCBI Taxonomy" id="45248"/>
    <lineage>
        <taxon>Bacteria</taxon>
        <taxon>Pseudomonadati</taxon>
        <taxon>Pseudomonadota</taxon>
        <taxon>Gammaproteobacteria</taxon>
        <taxon>Thiotrichales</taxon>
        <taxon>Thiotrichaceae</taxon>
        <taxon>Leucothrix</taxon>
    </lineage>
</organism>
<protein>
    <recommendedName>
        <fullName evidence="1">UPF0758 domain-containing protein</fullName>
    </recommendedName>
</protein>
<dbReference type="InterPro" id="IPR010994">
    <property type="entry name" value="RuvA_2-like"/>
</dbReference>
<evidence type="ECO:0000313" key="2">
    <source>
        <dbReference type="EMBL" id="HFC92251.1"/>
    </source>
</evidence>
<feature type="domain" description="UPF0758" evidence="1">
    <location>
        <begin position="3"/>
        <end position="80"/>
    </location>
</feature>
<dbReference type="PANTHER" id="PTHR30471:SF3">
    <property type="entry name" value="UPF0758 PROTEIN YEES-RELATED"/>
    <property type="match status" value="1"/>
</dbReference>
<name>A0A7V2SZD0_LEUMU</name>
<comment type="caution">
    <text evidence="2">The sequence shown here is derived from an EMBL/GenBank/DDBJ whole genome shotgun (WGS) entry which is preliminary data.</text>
</comment>
<accession>A0A7V2SZD0</accession>